<evidence type="ECO:0000313" key="2">
    <source>
        <dbReference type="Proteomes" id="UP001244341"/>
    </source>
</evidence>
<proteinExistence type="predicted"/>
<dbReference type="Proteomes" id="UP001244341">
    <property type="component" value="Chromosome 4b"/>
</dbReference>
<sequence length="276" mass="29828">MMGMIPEPPSPAVKAKVLQLFEGDGIPDCVIDGIARRCGVGSNGKLVYAKPSGEEGFPVLELMALQDSVAVLPYLKGYLLRDAGLDALIRSMMMPSPLLSEVAVKGWALGYAECFRVMGVPDDAILQAGAVQPWVGQHPQEPLGLLLQAHIRAVHRGDVWLVQQLEKLAPRMPSPLLRAKVLASAAELQFEQSAVPAALRNAEAALQQMPRHLDMLFFRANCVHSMMGLLDDENDTDTDPTKAAATAAAAAAVLQRQRQREDQALQTCMLTSLLCL</sequence>
<accession>A0ABY8TVI7</accession>
<reference evidence="1 2" key="1">
    <citation type="submission" date="2023-05" db="EMBL/GenBank/DDBJ databases">
        <title>A 100% complete, gapless, phased diploid assembly of the Scenedesmus obliquus UTEX 3031 genome.</title>
        <authorList>
            <person name="Biondi T.C."/>
            <person name="Hanschen E.R."/>
            <person name="Kwon T."/>
            <person name="Eng W."/>
            <person name="Kruse C.P.S."/>
            <person name="Koehler S.I."/>
            <person name="Kunde Y."/>
            <person name="Gleasner C.D."/>
            <person name="You Mak K.T."/>
            <person name="Polle J."/>
            <person name="Hovde B.T."/>
            <person name="Starkenburg S.R."/>
        </authorList>
    </citation>
    <scope>NUCLEOTIDE SEQUENCE [LARGE SCALE GENOMIC DNA]</scope>
    <source>
        <strain evidence="1 2">DOE0152z</strain>
    </source>
</reference>
<organism evidence="1 2">
    <name type="scientific">Tetradesmus obliquus</name>
    <name type="common">Green alga</name>
    <name type="synonym">Acutodesmus obliquus</name>
    <dbReference type="NCBI Taxonomy" id="3088"/>
    <lineage>
        <taxon>Eukaryota</taxon>
        <taxon>Viridiplantae</taxon>
        <taxon>Chlorophyta</taxon>
        <taxon>core chlorophytes</taxon>
        <taxon>Chlorophyceae</taxon>
        <taxon>CS clade</taxon>
        <taxon>Sphaeropleales</taxon>
        <taxon>Scenedesmaceae</taxon>
        <taxon>Tetradesmus</taxon>
    </lineage>
</organism>
<evidence type="ECO:0000313" key="1">
    <source>
        <dbReference type="EMBL" id="WIA13153.1"/>
    </source>
</evidence>
<name>A0ABY8TVI7_TETOB</name>
<protein>
    <recommendedName>
        <fullName evidence="3">ELYS-like domain-containing protein</fullName>
    </recommendedName>
</protein>
<dbReference type="EMBL" id="CP126211">
    <property type="protein sequence ID" value="WIA13153.1"/>
    <property type="molecule type" value="Genomic_DNA"/>
</dbReference>
<gene>
    <name evidence="1" type="ORF">OEZ85_006745</name>
</gene>
<keyword evidence="2" id="KW-1185">Reference proteome</keyword>
<evidence type="ECO:0008006" key="3">
    <source>
        <dbReference type="Google" id="ProtNLM"/>
    </source>
</evidence>